<dbReference type="SUPFAM" id="SSF52540">
    <property type="entry name" value="P-loop containing nucleoside triphosphate hydrolases"/>
    <property type="match status" value="1"/>
</dbReference>
<dbReference type="PANTHER" id="PTHR21231:SF7">
    <property type="entry name" value="GPN-LOOP GTPASE 3"/>
    <property type="match status" value="1"/>
</dbReference>
<comment type="caution">
    <text evidence="7">The sequence shown here is derived from an EMBL/GenBank/DDBJ whole genome shotgun (WGS) entry which is preliminary data.</text>
</comment>
<name>A0AAD5WZP1_9FUNG</name>
<dbReference type="AlphaFoldDB" id="A0AAD5WZP1"/>
<comment type="subunit">
    <text evidence="5">Binds to RNA polymerase II (RNAPII).</text>
</comment>
<keyword evidence="2 5" id="KW-0547">Nucleotide-binding</keyword>
<feature type="compositionally biased region" description="Acidic residues" evidence="6">
    <location>
        <begin position="146"/>
        <end position="162"/>
    </location>
</feature>
<proteinExistence type="inferred from homology"/>
<evidence type="ECO:0000313" key="7">
    <source>
        <dbReference type="EMBL" id="KAJ3035590.1"/>
    </source>
</evidence>
<reference evidence="7" key="1">
    <citation type="submission" date="2020-05" db="EMBL/GenBank/DDBJ databases">
        <title>Phylogenomic resolution of chytrid fungi.</title>
        <authorList>
            <person name="Stajich J.E."/>
            <person name="Amses K."/>
            <person name="Simmons R."/>
            <person name="Seto K."/>
            <person name="Myers J."/>
            <person name="Bonds A."/>
            <person name="Quandt C.A."/>
            <person name="Barry K."/>
            <person name="Liu P."/>
            <person name="Grigoriev I."/>
            <person name="Longcore J.E."/>
            <person name="James T.Y."/>
        </authorList>
    </citation>
    <scope>NUCLEOTIDE SEQUENCE</scope>
    <source>
        <strain evidence="7">JEL0318</strain>
    </source>
</reference>
<organism evidence="7 8">
    <name type="scientific">Rhizophlyctis rosea</name>
    <dbReference type="NCBI Taxonomy" id="64517"/>
    <lineage>
        <taxon>Eukaryota</taxon>
        <taxon>Fungi</taxon>
        <taxon>Fungi incertae sedis</taxon>
        <taxon>Chytridiomycota</taxon>
        <taxon>Chytridiomycota incertae sedis</taxon>
        <taxon>Chytridiomycetes</taxon>
        <taxon>Rhizophlyctidales</taxon>
        <taxon>Rhizophlyctidaceae</taxon>
        <taxon>Rhizophlyctis</taxon>
    </lineage>
</organism>
<evidence type="ECO:0000256" key="3">
    <source>
        <dbReference type="ARBA" id="ARBA00022801"/>
    </source>
</evidence>
<dbReference type="Proteomes" id="UP001212841">
    <property type="component" value="Unassembled WGS sequence"/>
</dbReference>
<dbReference type="EMBL" id="JADGJD010002030">
    <property type="protein sequence ID" value="KAJ3035590.1"/>
    <property type="molecule type" value="Genomic_DNA"/>
</dbReference>
<dbReference type="PANTHER" id="PTHR21231">
    <property type="entry name" value="XPA-BINDING PROTEIN 1-RELATED"/>
    <property type="match status" value="1"/>
</dbReference>
<dbReference type="GO" id="GO:0005525">
    <property type="term" value="F:GTP binding"/>
    <property type="evidence" value="ECO:0007669"/>
    <property type="project" value="UniProtKB-KW"/>
</dbReference>
<comment type="function">
    <text evidence="5">Small GTPase required for proper nuclear import of RNA polymerase II and III (RNAPII and RNAPIII). May act at an RNAP assembly step prior to nuclear import.</text>
</comment>
<comment type="similarity">
    <text evidence="1 5">Belongs to the GPN-loop GTPase family.</text>
</comment>
<keyword evidence="4 5" id="KW-0342">GTP-binding</keyword>
<keyword evidence="3 5" id="KW-0378">Hydrolase</keyword>
<evidence type="ECO:0000256" key="2">
    <source>
        <dbReference type="ARBA" id="ARBA00022741"/>
    </source>
</evidence>
<evidence type="ECO:0000256" key="1">
    <source>
        <dbReference type="ARBA" id="ARBA00005290"/>
    </source>
</evidence>
<dbReference type="GO" id="GO:0003924">
    <property type="term" value="F:GTPase activity"/>
    <property type="evidence" value="ECO:0007669"/>
    <property type="project" value="TreeGrafter"/>
</dbReference>
<sequence>MRKIVEAFQRFNYRICGLYLLDSQFIEDSSKFFAGVMSAMSAMVQLEIPHINVMTKMDLLGKKGEGAEMERYFDADPTLLLEDANKTMRPKFHDLNEALVRMIDEYNMVSFIPLNIKDEDSISLVLAHIDNAIQYGEDIEPKEPKDMDDDMDGEEAGFGDEF</sequence>
<evidence type="ECO:0000256" key="5">
    <source>
        <dbReference type="RuleBase" id="RU365059"/>
    </source>
</evidence>
<evidence type="ECO:0000256" key="4">
    <source>
        <dbReference type="ARBA" id="ARBA00023134"/>
    </source>
</evidence>
<accession>A0AAD5WZP1</accession>
<evidence type="ECO:0000256" key="6">
    <source>
        <dbReference type="SAM" id="MobiDB-lite"/>
    </source>
</evidence>
<keyword evidence="8" id="KW-1185">Reference proteome</keyword>
<protein>
    <recommendedName>
        <fullName evidence="5">GPN-loop GTPase 3</fullName>
    </recommendedName>
</protein>
<dbReference type="Gene3D" id="3.40.50.300">
    <property type="entry name" value="P-loop containing nucleotide triphosphate hydrolases"/>
    <property type="match status" value="1"/>
</dbReference>
<dbReference type="Pfam" id="PF03029">
    <property type="entry name" value="ATP_bind_1"/>
    <property type="match status" value="1"/>
</dbReference>
<evidence type="ECO:0000313" key="8">
    <source>
        <dbReference type="Proteomes" id="UP001212841"/>
    </source>
</evidence>
<dbReference type="InterPro" id="IPR004130">
    <property type="entry name" value="Gpn"/>
</dbReference>
<feature type="region of interest" description="Disordered" evidence="6">
    <location>
        <begin position="138"/>
        <end position="162"/>
    </location>
</feature>
<gene>
    <name evidence="7" type="primary">FET5</name>
    <name evidence="7" type="ORF">HK097_004170</name>
</gene>
<dbReference type="InterPro" id="IPR027417">
    <property type="entry name" value="P-loop_NTPase"/>
</dbReference>